<sequence>MEDPLLSAQPRPRLSGSTPKRRARPHPNWPAPAPGVKGWAQRKMPDLTRGRRTAAERRGSRPRGVLPICVERTAAALGFVEAIGALRGTCHFRQTKGPFRLTWRRRAARRPAVPAAASLRFRCCRAAAPSADRLSGPPSR</sequence>
<evidence type="ECO:0000256" key="1">
    <source>
        <dbReference type="SAM" id="MobiDB-lite"/>
    </source>
</evidence>
<name>A0A5R9FRH8_9ACTN</name>
<dbReference type="RefSeq" id="WP_138045190.1">
    <property type="nucleotide sequence ID" value="NZ_VBZC01000011.1"/>
</dbReference>
<feature type="region of interest" description="Disordered" evidence="1">
    <location>
        <begin position="1"/>
        <end position="61"/>
    </location>
</feature>
<proteinExistence type="predicted"/>
<comment type="caution">
    <text evidence="2">The sequence shown here is derived from an EMBL/GenBank/DDBJ whole genome shotgun (WGS) entry which is preliminary data.</text>
</comment>
<dbReference type="Pfam" id="PF04806">
    <property type="entry name" value="EspF"/>
    <property type="match status" value="1"/>
</dbReference>
<accession>A0A5R9FRH8</accession>
<gene>
    <name evidence="2" type="ORF">FE633_12545</name>
</gene>
<keyword evidence="3" id="KW-1185">Reference proteome</keyword>
<evidence type="ECO:0000313" key="2">
    <source>
        <dbReference type="EMBL" id="TLS45971.1"/>
    </source>
</evidence>
<protein>
    <submittedName>
        <fullName evidence="2">Uncharacterized protein</fullName>
    </submittedName>
</protein>
<reference evidence="2 3" key="1">
    <citation type="submission" date="2019-05" db="EMBL/GenBank/DDBJ databases">
        <title>Streptomyces sp. NEAU-C151, a novel actinomycete isolated from soil.</title>
        <authorList>
            <person name="Han L."/>
            <person name="Jiang H."/>
        </authorList>
    </citation>
    <scope>NUCLEOTIDE SEQUENCE [LARGE SCALE GENOMIC DNA]</scope>
    <source>
        <strain evidence="2 3">NEAU-C151</strain>
    </source>
</reference>
<dbReference type="Proteomes" id="UP000305906">
    <property type="component" value="Unassembled WGS sequence"/>
</dbReference>
<evidence type="ECO:0000313" key="3">
    <source>
        <dbReference type="Proteomes" id="UP000305906"/>
    </source>
</evidence>
<organism evidence="2 3">
    <name type="scientific">Streptomyces montanus</name>
    <dbReference type="NCBI Taxonomy" id="2580423"/>
    <lineage>
        <taxon>Bacteria</taxon>
        <taxon>Bacillati</taxon>
        <taxon>Actinomycetota</taxon>
        <taxon>Actinomycetes</taxon>
        <taxon>Kitasatosporales</taxon>
        <taxon>Streptomycetaceae</taxon>
        <taxon>Streptomyces</taxon>
    </lineage>
</organism>
<dbReference type="AlphaFoldDB" id="A0A5R9FRH8"/>
<feature type="compositionally biased region" description="Basic and acidic residues" evidence="1">
    <location>
        <begin position="43"/>
        <end position="59"/>
    </location>
</feature>
<dbReference type="InterPro" id="IPR006891">
    <property type="entry name" value="T3SS_EspF"/>
</dbReference>
<dbReference type="EMBL" id="VBZC01000011">
    <property type="protein sequence ID" value="TLS45971.1"/>
    <property type="molecule type" value="Genomic_DNA"/>
</dbReference>